<proteinExistence type="predicted"/>
<evidence type="ECO:0000313" key="2">
    <source>
        <dbReference type="EMBL" id="OUS40641.1"/>
    </source>
</evidence>
<gene>
    <name evidence="2" type="ORF">A9R00_04980</name>
</gene>
<dbReference type="Proteomes" id="UP000227088">
    <property type="component" value="Unassembled WGS sequence"/>
</dbReference>
<sequence>MKNCLSYIQRVLLLAALALLSACGDELTVDDGEQQEQAIAESTAFAYISTDAATEGSAEAGSTNKQLMVRNSITSSAAEIEILTAFNNEEFSAEYDVQNLTISQDGETLLFSANNLQSDSSWNLFQYHFKSQQLQRIISDDNIANQGNDTHGIYSGNLILFSSDRGPTNEVRLFAMESDGSKIIEITQQLDTDTTTKISLLNVPNTGTNSVILEKGVDQEGISGGGFSTAFKGVAELTYHDIMQGSDGRILAIAKNSAHPMQGGEIVQLQGPAASESSVGEESNTEQDALFEYLVAKPLSSSTLVSGANDVAVNGWYSAYWPYR</sequence>
<dbReference type="EMBL" id="MABE01000284">
    <property type="protein sequence ID" value="OUS40641.1"/>
    <property type="molecule type" value="Genomic_DNA"/>
</dbReference>
<accession>A0A1Y5HTK4</accession>
<name>A0A1Y5HTK4_OLEAN</name>
<protein>
    <submittedName>
        <fullName evidence="2">Uncharacterized protein</fullName>
    </submittedName>
</protein>
<dbReference type="AlphaFoldDB" id="A0A1Y5HTK4"/>
<dbReference type="SUPFAM" id="SSF82171">
    <property type="entry name" value="DPP6 N-terminal domain-like"/>
    <property type="match status" value="1"/>
</dbReference>
<dbReference type="PROSITE" id="PS51257">
    <property type="entry name" value="PROKAR_LIPOPROTEIN"/>
    <property type="match status" value="1"/>
</dbReference>
<organism evidence="2 3">
    <name type="scientific">Oleispira antarctica</name>
    <dbReference type="NCBI Taxonomy" id="188908"/>
    <lineage>
        <taxon>Bacteria</taxon>
        <taxon>Pseudomonadati</taxon>
        <taxon>Pseudomonadota</taxon>
        <taxon>Gammaproteobacteria</taxon>
        <taxon>Oceanospirillales</taxon>
        <taxon>Oceanospirillaceae</taxon>
        <taxon>Oleispira</taxon>
    </lineage>
</organism>
<feature type="signal peptide" evidence="1">
    <location>
        <begin position="1"/>
        <end position="24"/>
    </location>
</feature>
<feature type="non-terminal residue" evidence="2">
    <location>
        <position position="324"/>
    </location>
</feature>
<dbReference type="Gene3D" id="2.120.10.30">
    <property type="entry name" value="TolB, C-terminal domain"/>
    <property type="match status" value="1"/>
</dbReference>
<dbReference type="InterPro" id="IPR011042">
    <property type="entry name" value="6-blade_b-propeller_TolB-like"/>
</dbReference>
<reference evidence="3" key="1">
    <citation type="journal article" date="2017" name="Proc. Natl. Acad. Sci. U.S.A.">
        <title>Simulation of Deepwater Horizon oil plume reveals substrate specialization within a complex community of hydrocarbon degraders.</title>
        <authorList>
            <person name="Hu P."/>
            <person name="Dubinsky E.A."/>
            <person name="Probst A.J."/>
            <person name="Wang J."/>
            <person name="Sieber C.M.K."/>
            <person name="Tom L.M."/>
            <person name="Gardinali P."/>
            <person name="Banfield J.F."/>
            <person name="Atlas R.M."/>
            <person name="Andersen G.L."/>
        </authorList>
    </citation>
    <scope>NUCLEOTIDE SEQUENCE [LARGE SCALE GENOMIC DNA]</scope>
</reference>
<feature type="chain" id="PRO_5012644564" evidence="1">
    <location>
        <begin position="25"/>
        <end position="324"/>
    </location>
</feature>
<evidence type="ECO:0000313" key="3">
    <source>
        <dbReference type="Proteomes" id="UP000227088"/>
    </source>
</evidence>
<evidence type="ECO:0000256" key="1">
    <source>
        <dbReference type="SAM" id="SignalP"/>
    </source>
</evidence>
<keyword evidence="1" id="KW-0732">Signal</keyword>
<comment type="caution">
    <text evidence="2">The sequence shown here is derived from an EMBL/GenBank/DDBJ whole genome shotgun (WGS) entry which is preliminary data.</text>
</comment>